<proteinExistence type="predicted"/>
<evidence type="ECO:0000313" key="2">
    <source>
        <dbReference type="Proteomes" id="UP000234323"/>
    </source>
</evidence>
<dbReference type="EMBL" id="LLXI01000928">
    <property type="protein sequence ID" value="PKY50841.1"/>
    <property type="molecule type" value="Genomic_DNA"/>
</dbReference>
<comment type="caution">
    <text evidence="1">The sequence shown here is derived from an EMBL/GenBank/DDBJ whole genome shotgun (WGS) entry which is preliminary data.</text>
</comment>
<reference evidence="1 2" key="1">
    <citation type="submission" date="2015-10" db="EMBL/GenBank/DDBJ databases">
        <title>Genome analyses suggest a sexual origin of heterokaryosis in a supposedly ancient asexual fungus.</title>
        <authorList>
            <person name="Ropars J."/>
            <person name="Sedzielewska K."/>
            <person name="Noel J."/>
            <person name="Charron P."/>
            <person name="Farinelli L."/>
            <person name="Marton T."/>
            <person name="Kruger M."/>
            <person name="Pelin A."/>
            <person name="Brachmann A."/>
            <person name="Corradi N."/>
        </authorList>
    </citation>
    <scope>NUCLEOTIDE SEQUENCE [LARGE SCALE GENOMIC DNA]</scope>
    <source>
        <strain evidence="1 2">A4</strain>
    </source>
</reference>
<protein>
    <submittedName>
        <fullName evidence="1">Uncharacterized protein</fullName>
    </submittedName>
</protein>
<evidence type="ECO:0000313" key="1">
    <source>
        <dbReference type="EMBL" id="PKY50841.1"/>
    </source>
</evidence>
<name>A0A2I1GW26_9GLOM</name>
<keyword evidence="2" id="KW-1185">Reference proteome</keyword>
<sequence>MGNNLIELNIYEIYTSIRDPRFETVICNIIFDTENQHVRCFAHIINLAAQDAPYIIFSDKRRRNDYFHNMPGRDCTEFWEGAAQRIQKRFNIRYMAQQVKRNHDINDKTSGKTAIVLLQNEKWHIVKFLEFLKSYGSSSGETEDTSLYRDLFSDAFFNRTLFNLCEESESLRNESGVIQLIFYF</sequence>
<dbReference type="Proteomes" id="UP000234323">
    <property type="component" value="Unassembled WGS sequence"/>
</dbReference>
<gene>
    <name evidence="1" type="ORF">RhiirA4_467521</name>
</gene>
<accession>A0A2I1GW26</accession>
<dbReference type="AlphaFoldDB" id="A0A2I1GW26"/>
<organism evidence="1 2">
    <name type="scientific">Rhizophagus irregularis</name>
    <dbReference type="NCBI Taxonomy" id="588596"/>
    <lineage>
        <taxon>Eukaryota</taxon>
        <taxon>Fungi</taxon>
        <taxon>Fungi incertae sedis</taxon>
        <taxon>Mucoromycota</taxon>
        <taxon>Glomeromycotina</taxon>
        <taxon>Glomeromycetes</taxon>
        <taxon>Glomerales</taxon>
        <taxon>Glomeraceae</taxon>
        <taxon>Rhizophagus</taxon>
    </lineage>
</organism>